<dbReference type="SMART" id="SM00032">
    <property type="entry name" value="CCP"/>
    <property type="match status" value="2"/>
</dbReference>
<evidence type="ECO:0000313" key="19">
    <source>
        <dbReference type="Proteomes" id="UP000319801"/>
    </source>
</evidence>
<feature type="domain" description="Sushi" evidence="17">
    <location>
        <begin position="25"/>
        <end position="83"/>
    </location>
</feature>
<dbReference type="PANTHER" id="PTHR46343">
    <property type="entry name" value="HYR DOMAIN-CONTAINING PROTEIN"/>
    <property type="match status" value="1"/>
</dbReference>
<accession>A0A556V0L4</accession>
<dbReference type="GO" id="GO:0001525">
    <property type="term" value="P:angiogenesis"/>
    <property type="evidence" value="ECO:0007669"/>
    <property type="project" value="UniProtKB-KW"/>
</dbReference>
<dbReference type="GO" id="GO:0045202">
    <property type="term" value="C:synapse"/>
    <property type="evidence" value="ECO:0007669"/>
    <property type="project" value="UniProtKB-SubCell"/>
</dbReference>
<dbReference type="GO" id="GO:0098609">
    <property type="term" value="P:cell-cell adhesion"/>
    <property type="evidence" value="ECO:0007669"/>
    <property type="project" value="TreeGrafter"/>
</dbReference>
<keyword evidence="8 15" id="KW-0768">Sushi</keyword>
<evidence type="ECO:0000256" key="11">
    <source>
        <dbReference type="ARBA" id="ARBA00022889"/>
    </source>
</evidence>
<dbReference type="GO" id="GO:0009986">
    <property type="term" value="C:cell surface"/>
    <property type="evidence" value="ECO:0007669"/>
    <property type="project" value="UniProtKB-SubCell"/>
</dbReference>
<sequence length="369" mass="42099">MYSNSNNEVAEEETHHTPDLSYKFVRCPMVPHIQHGSYVCSRGFFFQSRCDYSCFQGYQIEGGRYRVCQEWGSWSGAEPTCADHDPPKLKCPLSRVKVAEPGKLTATVSWERPTATDMADRSLKILRNGPESGSEFTEGQHVIRYKVYDQARNMATCKFTVHVEVRRCPVLKAPLHGYLSCSSESNNYGAVCEYHCDPGYETSGTSTRICLFNRNWSDQAAECVLMQIKTDVRSAGALLDQFYEKRRLLIVSTPSASDQQYKLQNIMLQSAGCGLDLRHVTVIELIGSPTQEVGRIKEQILQPEVVEGLRQALQITRSYFNMVLLDEVGVDRERFINPTTSEELYTYIDEYVLTEEEQERMQLNRDLCE</sequence>
<dbReference type="PANTHER" id="PTHR46343:SF3">
    <property type="entry name" value="SUSHI REPEAT-CONTAINING PROTEIN SRPX2"/>
    <property type="match status" value="1"/>
</dbReference>
<comment type="caution">
    <text evidence="15">Lacks conserved residue(s) required for the propagation of feature annotation.</text>
</comment>
<dbReference type="AlphaFoldDB" id="A0A556V0L4"/>
<dbReference type="EMBL" id="VCAZ01000088">
    <property type="protein sequence ID" value="TSQ81061.1"/>
    <property type="molecule type" value="Genomic_DNA"/>
</dbReference>
<feature type="disulfide bond" evidence="15">
    <location>
        <begin position="196"/>
        <end position="223"/>
    </location>
</feature>
<feature type="domain" description="Sushi" evidence="17">
    <location>
        <begin position="166"/>
        <end position="225"/>
    </location>
</feature>
<evidence type="ECO:0000256" key="4">
    <source>
        <dbReference type="ARBA" id="ARBA00014594"/>
    </source>
</evidence>
<evidence type="ECO:0000256" key="6">
    <source>
        <dbReference type="ARBA" id="ARBA00022525"/>
    </source>
</evidence>
<evidence type="ECO:0000256" key="2">
    <source>
        <dbReference type="ARBA" id="ARBA00004496"/>
    </source>
</evidence>
<reference evidence="18 19" key="1">
    <citation type="journal article" date="2019" name="Genome Biol. Evol.">
        <title>Whole-Genome Sequencing of the Giant Devil Catfish, Bagarius yarrelli.</title>
        <authorList>
            <person name="Jiang W."/>
            <person name="Lv Y."/>
            <person name="Cheng L."/>
            <person name="Yang K."/>
            <person name="Chao B."/>
            <person name="Wang X."/>
            <person name="Li Y."/>
            <person name="Pan X."/>
            <person name="You X."/>
            <person name="Zhang Y."/>
            <person name="Yang J."/>
            <person name="Li J."/>
            <person name="Zhang X."/>
            <person name="Liu S."/>
            <person name="Sun C."/>
            <person name="Yang J."/>
            <person name="Shi Q."/>
        </authorList>
    </citation>
    <scope>NUCLEOTIDE SEQUENCE [LARGE SCALE GENOMIC DNA]</scope>
    <source>
        <strain evidence="18">JWS20170419001</strain>
        <tissue evidence="18">Muscle</tissue>
    </source>
</reference>
<evidence type="ECO:0000256" key="8">
    <source>
        <dbReference type="ARBA" id="ARBA00022659"/>
    </source>
</evidence>
<dbReference type="Proteomes" id="UP000319801">
    <property type="component" value="Unassembled WGS sequence"/>
</dbReference>
<dbReference type="InterPro" id="IPR043555">
    <property type="entry name" value="SRPX-like"/>
</dbReference>
<dbReference type="Pfam" id="PF13778">
    <property type="entry name" value="DUF4174"/>
    <property type="match status" value="1"/>
</dbReference>
<keyword evidence="11" id="KW-0130">Cell adhesion</keyword>
<evidence type="ECO:0000256" key="13">
    <source>
        <dbReference type="ARBA" id="ARBA00023157"/>
    </source>
</evidence>
<dbReference type="GO" id="GO:0051965">
    <property type="term" value="P:positive regulation of synapse assembly"/>
    <property type="evidence" value="ECO:0007669"/>
    <property type="project" value="TreeGrafter"/>
</dbReference>
<organism evidence="18 19">
    <name type="scientific">Bagarius yarrelli</name>
    <name type="common">Goonch</name>
    <name type="synonym">Bagrus yarrelli</name>
    <dbReference type="NCBI Taxonomy" id="175774"/>
    <lineage>
        <taxon>Eukaryota</taxon>
        <taxon>Metazoa</taxon>
        <taxon>Chordata</taxon>
        <taxon>Craniata</taxon>
        <taxon>Vertebrata</taxon>
        <taxon>Euteleostomi</taxon>
        <taxon>Actinopterygii</taxon>
        <taxon>Neopterygii</taxon>
        <taxon>Teleostei</taxon>
        <taxon>Ostariophysi</taxon>
        <taxon>Siluriformes</taxon>
        <taxon>Sisoridae</taxon>
        <taxon>Sisorinae</taxon>
        <taxon>Bagarius</taxon>
    </lineage>
</organism>
<evidence type="ECO:0000259" key="16">
    <source>
        <dbReference type="PROSITE" id="PS50825"/>
    </source>
</evidence>
<evidence type="ECO:0000256" key="5">
    <source>
        <dbReference type="ARBA" id="ARBA00022490"/>
    </source>
</evidence>
<dbReference type="GO" id="GO:0005737">
    <property type="term" value="C:cytoplasm"/>
    <property type="evidence" value="ECO:0007669"/>
    <property type="project" value="UniProtKB-SubCell"/>
</dbReference>
<dbReference type="OrthoDB" id="6136178at2759"/>
<dbReference type="InterPro" id="IPR000436">
    <property type="entry name" value="Sushi_SCR_CCP_dom"/>
</dbReference>
<evidence type="ECO:0000259" key="17">
    <source>
        <dbReference type="PROSITE" id="PS50923"/>
    </source>
</evidence>
<keyword evidence="9" id="KW-0732">Signal</keyword>
<evidence type="ECO:0000313" key="18">
    <source>
        <dbReference type="EMBL" id="TSQ81061.1"/>
    </source>
</evidence>
<evidence type="ECO:0000256" key="12">
    <source>
        <dbReference type="ARBA" id="ARBA00023018"/>
    </source>
</evidence>
<evidence type="ECO:0000256" key="15">
    <source>
        <dbReference type="PROSITE-ProRule" id="PRU00302"/>
    </source>
</evidence>
<comment type="subcellular location">
    <subcellularLocation>
        <location evidence="1">Cell surface</location>
    </subcellularLocation>
    <subcellularLocation>
        <location evidence="2">Cytoplasm</location>
    </subcellularLocation>
    <subcellularLocation>
        <location evidence="3">Secreted</location>
    </subcellularLocation>
    <subcellularLocation>
        <location evidence="14">Synapse</location>
    </subcellularLocation>
</comment>
<name>A0A556V0L4_BAGYA</name>
<feature type="domain" description="HYR" evidence="16">
    <location>
        <begin position="82"/>
        <end position="165"/>
    </location>
</feature>
<protein>
    <recommendedName>
        <fullName evidence="4">Sushi repeat-containing protein SRPX2</fullName>
    </recommendedName>
</protein>
<dbReference type="InterPro" id="IPR025232">
    <property type="entry name" value="DUF4174"/>
</dbReference>
<evidence type="ECO:0000256" key="3">
    <source>
        <dbReference type="ARBA" id="ARBA00004613"/>
    </source>
</evidence>
<proteinExistence type="predicted"/>
<dbReference type="Pfam" id="PF02494">
    <property type="entry name" value="HYR"/>
    <property type="match status" value="1"/>
</dbReference>
<dbReference type="PROSITE" id="PS50825">
    <property type="entry name" value="HYR"/>
    <property type="match status" value="1"/>
</dbReference>
<dbReference type="CDD" id="cd00033">
    <property type="entry name" value="CCP"/>
    <property type="match status" value="2"/>
</dbReference>
<dbReference type="GO" id="GO:0005576">
    <property type="term" value="C:extracellular region"/>
    <property type="evidence" value="ECO:0007669"/>
    <property type="project" value="UniProtKB-SubCell"/>
</dbReference>
<dbReference type="InterPro" id="IPR035976">
    <property type="entry name" value="Sushi/SCR/CCP_sf"/>
</dbReference>
<keyword evidence="10" id="KW-0677">Repeat</keyword>
<dbReference type="PROSITE" id="PS50923">
    <property type="entry name" value="SUSHI"/>
    <property type="match status" value="2"/>
</dbReference>
<keyword evidence="6" id="KW-0964">Secreted</keyword>
<keyword evidence="7" id="KW-0037">Angiogenesis</keyword>
<dbReference type="Gene3D" id="2.10.70.10">
    <property type="entry name" value="Complement Module, domain 1"/>
    <property type="match status" value="2"/>
</dbReference>
<evidence type="ECO:0000256" key="1">
    <source>
        <dbReference type="ARBA" id="ARBA00004241"/>
    </source>
</evidence>
<keyword evidence="19" id="KW-1185">Reference proteome</keyword>
<evidence type="ECO:0000256" key="14">
    <source>
        <dbReference type="ARBA" id="ARBA00034103"/>
    </source>
</evidence>
<dbReference type="InterPro" id="IPR003410">
    <property type="entry name" value="HYR_dom"/>
</dbReference>
<keyword evidence="5" id="KW-0963">Cytoplasm</keyword>
<gene>
    <name evidence="18" type="ORF">Baya_11240</name>
</gene>
<evidence type="ECO:0000256" key="9">
    <source>
        <dbReference type="ARBA" id="ARBA00022729"/>
    </source>
</evidence>
<dbReference type="Pfam" id="PF00084">
    <property type="entry name" value="Sushi"/>
    <property type="match status" value="2"/>
</dbReference>
<feature type="disulfide bond" evidence="15">
    <location>
        <begin position="54"/>
        <end position="81"/>
    </location>
</feature>
<dbReference type="GO" id="GO:0090050">
    <property type="term" value="P:positive regulation of cell migration involved in sprouting angiogenesis"/>
    <property type="evidence" value="ECO:0007669"/>
    <property type="project" value="TreeGrafter"/>
</dbReference>
<comment type="caution">
    <text evidence="18">The sequence shown here is derived from an EMBL/GenBank/DDBJ whole genome shotgun (WGS) entry which is preliminary data.</text>
</comment>
<evidence type="ECO:0000256" key="10">
    <source>
        <dbReference type="ARBA" id="ARBA00022737"/>
    </source>
</evidence>
<dbReference type="GO" id="GO:0005102">
    <property type="term" value="F:signaling receptor binding"/>
    <property type="evidence" value="ECO:0007669"/>
    <property type="project" value="TreeGrafter"/>
</dbReference>
<evidence type="ECO:0000256" key="7">
    <source>
        <dbReference type="ARBA" id="ARBA00022657"/>
    </source>
</evidence>
<keyword evidence="13 15" id="KW-1015">Disulfide bond</keyword>
<keyword evidence="12" id="KW-0770">Synapse</keyword>
<dbReference type="SUPFAM" id="SSF57535">
    <property type="entry name" value="Complement control module/SCR domain"/>
    <property type="match status" value="2"/>
</dbReference>